<protein>
    <submittedName>
        <fullName evidence="2">Uncharacterized protein</fullName>
    </submittedName>
</protein>
<keyword evidence="3" id="KW-1185">Reference proteome</keyword>
<sequence length="546" mass="56259">MPAGGGQGIQGPGHQHGGDAGGHQRRPPVPGLRQPDHARASTEASVPGSAEGDAADMQQGRNGTTGGGSQQPGESVHVLPEQGSCADGGRGALHGQCDRWPQGAADRPATTPRRDGWPTKKPGHLHARARSSTPGVDLLHFCGGRGEAWHRRSGAFLLGRTASELVGKAHVARERGIGHLRQRLSQCTVEGIAGTGGVDRLHLFGTHAVVRLGIAAQVLFGMRDEHAHRAQGHHHRTVAGQLAAQRVQAGTVQRGNIVGVHALTDVAAEQGGELGLVRGAHIGQRAQADGRGGIGRRGVEHGGDTGLARGGQRSFDGRHRRLQLHQHHLGAGQQRLRGVQEVGAERGIGARADHDGVPAAGVDLDARAAGRLAAGFGDQPETIVRGQFACRGATGVIAQRAHEVRVGAGAAGRHGLVEALASGAGAVAAGNGRTRCRQRLAPPHGSTEVRQHAGDGRRHEGGNGTAQHRAQAELGQVVATFRGQATDAADLDRDRAEVGEAAQRVGGDQAALATNSLITTFWPISEPTVVASAHGVPITQAIGAST</sequence>
<proteinExistence type="predicted"/>
<dbReference type="EMBL" id="JAANIU010004162">
    <property type="protein sequence ID" value="KAG1557005.1"/>
    <property type="molecule type" value="Genomic_DNA"/>
</dbReference>
<comment type="caution">
    <text evidence="2">The sequence shown here is derived from an EMBL/GenBank/DDBJ whole genome shotgun (WGS) entry which is preliminary data.</text>
</comment>
<dbReference type="AlphaFoldDB" id="A0A9P7CHH6"/>
<evidence type="ECO:0000256" key="1">
    <source>
        <dbReference type="SAM" id="MobiDB-lite"/>
    </source>
</evidence>
<feature type="compositionally biased region" description="Basic and acidic residues" evidence="1">
    <location>
        <begin position="447"/>
        <end position="461"/>
    </location>
</feature>
<name>A0A9P7CHH6_9FUNG</name>
<feature type="region of interest" description="Disordered" evidence="1">
    <location>
        <begin position="1"/>
        <end position="131"/>
    </location>
</feature>
<gene>
    <name evidence="2" type="ORF">G6F50_012655</name>
</gene>
<evidence type="ECO:0000313" key="3">
    <source>
        <dbReference type="Proteomes" id="UP000740926"/>
    </source>
</evidence>
<feature type="region of interest" description="Disordered" evidence="1">
    <location>
        <begin position="288"/>
        <end position="312"/>
    </location>
</feature>
<evidence type="ECO:0000313" key="2">
    <source>
        <dbReference type="EMBL" id="KAG1557005.1"/>
    </source>
</evidence>
<organism evidence="2 3">
    <name type="scientific">Rhizopus delemar</name>
    <dbReference type="NCBI Taxonomy" id="936053"/>
    <lineage>
        <taxon>Eukaryota</taxon>
        <taxon>Fungi</taxon>
        <taxon>Fungi incertae sedis</taxon>
        <taxon>Mucoromycota</taxon>
        <taxon>Mucoromycotina</taxon>
        <taxon>Mucoromycetes</taxon>
        <taxon>Mucorales</taxon>
        <taxon>Mucorineae</taxon>
        <taxon>Rhizopodaceae</taxon>
        <taxon>Rhizopus</taxon>
    </lineage>
</organism>
<feature type="compositionally biased region" description="Gly residues" evidence="1">
    <location>
        <begin position="1"/>
        <end position="21"/>
    </location>
</feature>
<dbReference type="Proteomes" id="UP000740926">
    <property type="component" value="Unassembled WGS sequence"/>
</dbReference>
<reference evidence="2 3" key="1">
    <citation type="journal article" date="2020" name="Microb. Genom.">
        <title>Genetic diversity of clinical and environmental Mucorales isolates obtained from an investigation of mucormycosis cases among solid organ transplant recipients.</title>
        <authorList>
            <person name="Nguyen M.H."/>
            <person name="Kaul D."/>
            <person name="Muto C."/>
            <person name="Cheng S.J."/>
            <person name="Richter R.A."/>
            <person name="Bruno V.M."/>
            <person name="Liu G."/>
            <person name="Beyhan S."/>
            <person name="Sundermann A.J."/>
            <person name="Mounaud S."/>
            <person name="Pasculle A.W."/>
            <person name="Nierman W.C."/>
            <person name="Driscoll E."/>
            <person name="Cumbie R."/>
            <person name="Clancy C.J."/>
            <person name="Dupont C.L."/>
        </authorList>
    </citation>
    <scope>NUCLEOTIDE SEQUENCE [LARGE SCALE GENOMIC DNA]</scope>
    <source>
        <strain evidence="2 3">GL24</strain>
    </source>
</reference>
<accession>A0A9P7CHH6</accession>
<feature type="region of interest" description="Disordered" evidence="1">
    <location>
        <begin position="436"/>
        <end position="469"/>
    </location>
</feature>